<evidence type="ECO:0000313" key="9">
    <source>
        <dbReference type="EMBL" id="SEK15205.1"/>
    </source>
</evidence>
<evidence type="ECO:0000256" key="1">
    <source>
        <dbReference type="ARBA" id="ARBA00001974"/>
    </source>
</evidence>
<dbReference type="SUPFAM" id="SSF51905">
    <property type="entry name" value="FAD/NAD(P)-binding domain"/>
    <property type="match status" value="1"/>
</dbReference>
<gene>
    <name evidence="9" type="ORF">SAMN05216550_13518</name>
</gene>
<evidence type="ECO:0000259" key="8">
    <source>
        <dbReference type="PROSITE" id="PS00624"/>
    </source>
</evidence>
<dbReference type="InterPro" id="IPR036188">
    <property type="entry name" value="FAD/NAD-bd_sf"/>
</dbReference>
<evidence type="ECO:0000256" key="6">
    <source>
        <dbReference type="RuleBase" id="RU003968"/>
    </source>
</evidence>
<sequence length="538" mass="57868">METFDYIVAGGGSGGCTVAARLVEAGCNVLLLEAGPRDNHPFIHIPGTFIRVHGTRRTWMYRTDAQAHVNHREVYIPQGRTLGGGSSVNAMIYIRGQQQDYDDWAAAGATGWRFADVLPYFLRAEGNQRLGAPLHGQDGPLTVSDGTHRHPLSLAFVKAAMEAGVPYTEDFNGTHQEGVGYYQTTTEAGRRCSSAVAYLGRVRGRQNLSVRTGYEVERLVFEGRRAAGVIARADDGSRHEIRCREEVVLSAGALATPKILMLSGVGDGVHLRELGVGVLHDLPGVGRNFQDHLSASVYGRTREPVSLLGHDRGVKALRHGLQYVAARRGLLTSNVIESGAFVDATGCGRPDVQFHVVPALVGDVDRAPPQGHGISVNPCALRPKSRGALRLRSADPHDGFSLDAGFLSDEADMRTMVAGVRFARRIMRAPSLAGLLDGMLMLPDTADDSIPESVYEDYVRSVAKTVFHPVGTCKMGTDTQAVVAPDLHVHGLEGLRIADASVMPLIVSGNTNAPTIMIGERCADFMLAQREAGARRTA</sequence>
<dbReference type="Proteomes" id="UP000183529">
    <property type="component" value="Unassembled WGS sequence"/>
</dbReference>
<dbReference type="PANTHER" id="PTHR11552">
    <property type="entry name" value="GLUCOSE-METHANOL-CHOLINE GMC OXIDOREDUCTASE"/>
    <property type="match status" value="1"/>
</dbReference>
<dbReference type="RefSeq" id="WP_074987652.1">
    <property type="nucleotide sequence ID" value="NZ_CADFGN010000024.1"/>
</dbReference>
<protein>
    <submittedName>
        <fullName evidence="9">Choline dehydrogenase</fullName>
    </submittedName>
</protein>
<dbReference type="GO" id="GO:0050660">
    <property type="term" value="F:flavin adenine dinucleotide binding"/>
    <property type="evidence" value="ECO:0007669"/>
    <property type="project" value="InterPro"/>
</dbReference>
<name>A0AAQ1GPR8_9BURK</name>
<reference evidence="9 10" key="1">
    <citation type="submission" date="2016-10" db="EMBL/GenBank/DDBJ databases">
        <authorList>
            <person name="Varghese N."/>
            <person name="Submissions S."/>
        </authorList>
    </citation>
    <scope>NUCLEOTIDE SEQUENCE [LARGE SCALE GENOMIC DNA]</scope>
    <source>
        <strain evidence="9 10">LMG 22274</strain>
    </source>
</reference>
<dbReference type="Gene3D" id="3.30.560.10">
    <property type="entry name" value="Glucose Oxidase, domain 3"/>
    <property type="match status" value="1"/>
</dbReference>
<dbReference type="Pfam" id="PF00732">
    <property type="entry name" value="GMC_oxred_N"/>
    <property type="match status" value="1"/>
</dbReference>
<dbReference type="PROSITE" id="PS00623">
    <property type="entry name" value="GMC_OXRED_1"/>
    <property type="match status" value="1"/>
</dbReference>
<feature type="binding site" evidence="5">
    <location>
        <position position="216"/>
    </location>
    <ligand>
        <name>FAD</name>
        <dbReference type="ChEBI" id="CHEBI:57692"/>
    </ligand>
</feature>
<comment type="cofactor">
    <cofactor evidence="1 5">
        <name>FAD</name>
        <dbReference type="ChEBI" id="CHEBI:57692"/>
    </cofactor>
</comment>
<dbReference type="PIRSF" id="PIRSF000137">
    <property type="entry name" value="Alcohol_oxidase"/>
    <property type="match status" value="1"/>
</dbReference>
<evidence type="ECO:0000256" key="3">
    <source>
        <dbReference type="ARBA" id="ARBA00022630"/>
    </source>
</evidence>
<dbReference type="Gene3D" id="3.50.50.60">
    <property type="entry name" value="FAD/NAD(P)-binding domain"/>
    <property type="match status" value="1"/>
</dbReference>
<dbReference type="InterPro" id="IPR000172">
    <property type="entry name" value="GMC_OxRdtase_N"/>
</dbReference>
<dbReference type="AlphaFoldDB" id="A0AAQ1GPR8"/>
<evidence type="ECO:0000256" key="4">
    <source>
        <dbReference type="ARBA" id="ARBA00022827"/>
    </source>
</evidence>
<dbReference type="PROSITE" id="PS00624">
    <property type="entry name" value="GMC_OXRED_2"/>
    <property type="match status" value="1"/>
</dbReference>
<evidence type="ECO:0000259" key="7">
    <source>
        <dbReference type="PROSITE" id="PS00623"/>
    </source>
</evidence>
<evidence type="ECO:0000256" key="2">
    <source>
        <dbReference type="ARBA" id="ARBA00010790"/>
    </source>
</evidence>
<feature type="domain" description="Glucose-methanol-choline oxidoreductase N-terminal" evidence="7">
    <location>
        <begin position="79"/>
        <end position="102"/>
    </location>
</feature>
<accession>A0AAQ1GPR8</accession>
<dbReference type="GeneID" id="61308374"/>
<dbReference type="PANTHER" id="PTHR11552:SF147">
    <property type="entry name" value="CHOLINE DEHYDROGENASE, MITOCHONDRIAL"/>
    <property type="match status" value="1"/>
</dbReference>
<dbReference type="GO" id="GO:0016614">
    <property type="term" value="F:oxidoreductase activity, acting on CH-OH group of donors"/>
    <property type="evidence" value="ECO:0007669"/>
    <property type="project" value="InterPro"/>
</dbReference>
<keyword evidence="4 5" id="KW-0274">FAD</keyword>
<evidence type="ECO:0000313" key="10">
    <source>
        <dbReference type="Proteomes" id="UP000183529"/>
    </source>
</evidence>
<comment type="caution">
    <text evidence="9">The sequence shown here is derived from an EMBL/GenBank/DDBJ whole genome shotgun (WGS) entry which is preliminary data.</text>
</comment>
<dbReference type="SUPFAM" id="SSF54373">
    <property type="entry name" value="FAD-linked reductases, C-terminal domain"/>
    <property type="match status" value="1"/>
</dbReference>
<keyword evidence="3 6" id="KW-0285">Flavoprotein</keyword>
<comment type="similarity">
    <text evidence="2 6">Belongs to the GMC oxidoreductase family.</text>
</comment>
<dbReference type="Pfam" id="PF05199">
    <property type="entry name" value="GMC_oxred_C"/>
    <property type="match status" value="1"/>
</dbReference>
<evidence type="ECO:0000256" key="5">
    <source>
        <dbReference type="PIRSR" id="PIRSR000137-2"/>
    </source>
</evidence>
<dbReference type="InterPro" id="IPR012132">
    <property type="entry name" value="GMC_OxRdtase"/>
</dbReference>
<proteinExistence type="inferred from homology"/>
<dbReference type="EMBL" id="FNZM01000035">
    <property type="protein sequence ID" value="SEK15205.1"/>
    <property type="molecule type" value="Genomic_DNA"/>
</dbReference>
<feature type="domain" description="Glucose-methanol-choline oxidoreductase N-terminal" evidence="8">
    <location>
        <begin position="252"/>
        <end position="266"/>
    </location>
</feature>
<dbReference type="InterPro" id="IPR007867">
    <property type="entry name" value="GMC_OxRtase_C"/>
</dbReference>
<organism evidence="9 10">
    <name type="scientific">Paraburkholderia tropica</name>
    <dbReference type="NCBI Taxonomy" id="92647"/>
    <lineage>
        <taxon>Bacteria</taxon>
        <taxon>Pseudomonadati</taxon>
        <taxon>Pseudomonadota</taxon>
        <taxon>Betaproteobacteria</taxon>
        <taxon>Burkholderiales</taxon>
        <taxon>Burkholderiaceae</taxon>
        <taxon>Paraburkholderia</taxon>
    </lineage>
</organism>